<evidence type="ECO:0000313" key="1">
    <source>
        <dbReference type="EMBL" id="KAI0046646.1"/>
    </source>
</evidence>
<sequence length="175" mass="19565">MAVSCVLLQIGDDPFNTRFEDLEGRTAFTLCVPLPIRTPNALVQLRRETPWTLQHRDIMGPSAAFFYFGPANMPGYIVYGNTPSQPMTTALRKKRGSSGSRFFTSQSGRQLKWKLSAHRMECVDGKQLMAVYEPGHQNEHATALLTIKQPGLAVVTEILTTLMLIRMSAELHWAA</sequence>
<gene>
    <name evidence="1" type="ORF">FA95DRAFT_1668236</name>
</gene>
<proteinExistence type="predicted"/>
<evidence type="ECO:0000313" key="2">
    <source>
        <dbReference type="Proteomes" id="UP000814033"/>
    </source>
</evidence>
<accession>A0ACB8RR51</accession>
<organism evidence="1 2">
    <name type="scientific">Auriscalpium vulgare</name>
    <dbReference type="NCBI Taxonomy" id="40419"/>
    <lineage>
        <taxon>Eukaryota</taxon>
        <taxon>Fungi</taxon>
        <taxon>Dikarya</taxon>
        <taxon>Basidiomycota</taxon>
        <taxon>Agaricomycotina</taxon>
        <taxon>Agaricomycetes</taxon>
        <taxon>Russulales</taxon>
        <taxon>Auriscalpiaceae</taxon>
        <taxon>Auriscalpium</taxon>
    </lineage>
</organism>
<keyword evidence="2" id="KW-1185">Reference proteome</keyword>
<dbReference type="EMBL" id="MU275920">
    <property type="protein sequence ID" value="KAI0046646.1"/>
    <property type="molecule type" value="Genomic_DNA"/>
</dbReference>
<dbReference type="Proteomes" id="UP000814033">
    <property type="component" value="Unassembled WGS sequence"/>
</dbReference>
<reference evidence="1" key="1">
    <citation type="submission" date="2021-02" db="EMBL/GenBank/DDBJ databases">
        <authorList>
            <consortium name="DOE Joint Genome Institute"/>
            <person name="Ahrendt S."/>
            <person name="Looney B.P."/>
            <person name="Miyauchi S."/>
            <person name="Morin E."/>
            <person name="Drula E."/>
            <person name="Courty P.E."/>
            <person name="Chicoki N."/>
            <person name="Fauchery L."/>
            <person name="Kohler A."/>
            <person name="Kuo A."/>
            <person name="Labutti K."/>
            <person name="Pangilinan J."/>
            <person name="Lipzen A."/>
            <person name="Riley R."/>
            <person name="Andreopoulos W."/>
            <person name="He G."/>
            <person name="Johnson J."/>
            <person name="Barry K.W."/>
            <person name="Grigoriev I.V."/>
            <person name="Nagy L."/>
            <person name="Hibbett D."/>
            <person name="Henrissat B."/>
            <person name="Matheny P.B."/>
            <person name="Labbe J."/>
            <person name="Martin F."/>
        </authorList>
    </citation>
    <scope>NUCLEOTIDE SEQUENCE</scope>
    <source>
        <strain evidence="1">FP105234-sp</strain>
    </source>
</reference>
<comment type="caution">
    <text evidence="1">The sequence shown here is derived from an EMBL/GenBank/DDBJ whole genome shotgun (WGS) entry which is preliminary data.</text>
</comment>
<reference evidence="1" key="2">
    <citation type="journal article" date="2022" name="New Phytol.">
        <title>Evolutionary transition to the ectomycorrhizal habit in the genomes of a hyperdiverse lineage of mushroom-forming fungi.</title>
        <authorList>
            <person name="Looney B."/>
            <person name="Miyauchi S."/>
            <person name="Morin E."/>
            <person name="Drula E."/>
            <person name="Courty P.E."/>
            <person name="Kohler A."/>
            <person name="Kuo A."/>
            <person name="LaButti K."/>
            <person name="Pangilinan J."/>
            <person name="Lipzen A."/>
            <person name="Riley R."/>
            <person name="Andreopoulos W."/>
            <person name="He G."/>
            <person name="Johnson J."/>
            <person name="Nolan M."/>
            <person name="Tritt A."/>
            <person name="Barry K.W."/>
            <person name="Grigoriev I.V."/>
            <person name="Nagy L.G."/>
            <person name="Hibbett D."/>
            <person name="Henrissat B."/>
            <person name="Matheny P.B."/>
            <person name="Labbe J."/>
            <person name="Martin F.M."/>
        </authorList>
    </citation>
    <scope>NUCLEOTIDE SEQUENCE</scope>
    <source>
        <strain evidence="1">FP105234-sp</strain>
    </source>
</reference>
<name>A0ACB8RR51_9AGAM</name>
<protein>
    <submittedName>
        <fullName evidence="1">Uncharacterized protein</fullName>
    </submittedName>
</protein>